<evidence type="ECO:0000256" key="9">
    <source>
        <dbReference type="SAM" id="MobiDB-lite"/>
    </source>
</evidence>
<dbReference type="GO" id="GO:0030964">
    <property type="term" value="C:NADH dehydrogenase complex"/>
    <property type="evidence" value="ECO:0007669"/>
    <property type="project" value="TreeGrafter"/>
</dbReference>
<dbReference type="Pfam" id="PF00420">
    <property type="entry name" value="Oxidored_q2"/>
    <property type="match status" value="1"/>
</dbReference>
<comment type="similarity">
    <text evidence="2">Belongs to the complex I subunit 4L family.</text>
</comment>
<dbReference type="Proteomes" id="UP000515211">
    <property type="component" value="Unplaced"/>
</dbReference>
<evidence type="ECO:0000256" key="6">
    <source>
        <dbReference type="ARBA" id="ARBA00022989"/>
    </source>
</evidence>
<accession>A0A9C6TA19</accession>
<dbReference type="PANTHER" id="PTHR11434:SF21">
    <property type="entry name" value="NADH DEHYDROGENASE SUBUNIT 4L-RELATED"/>
    <property type="match status" value="1"/>
</dbReference>
<dbReference type="GeneID" id="127744622"/>
<dbReference type="GO" id="GO:0016651">
    <property type="term" value="F:oxidoreductase activity, acting on NAD(P)H"/>
    <property type="evidence" value="ECO:0007669"/>
    <property type="project" value="InterPro"/>
</dbReference>
<evidence type="ECO:0000313" key="11">
    <source>
        <dbReference type="Proteomes" id="UP000515211"/>
    </source>
</evidence>
<feature type="compositionally biased region" description="Low complexity" evidence="9">
    <location>
        <begin position="195"/>
        <end position="211"/>
    </location>
</feature>
<comment type="subcellular location">
    <subcellularLocation>
        <location evidence="1">Membrane</location>
        <topology evidence="1">Multi-pass membrane protein</topology>
    </subcellularLocation>
</comment>
<dbReference type="KEGG" id="adu:127744622"/>
<evidence type="ECO:0000256" key="3">
    <source>
        <dbReference type="ARBA" id="ARBA00022448"/>
    </source>
</evidence>
<keyword evidence="5" id="KW-1278">Translocase</keyword>
<evidence type="ECO:0000256" key="7">
    <source>
        <dbReference type="ARBA" id="ARBA00023027"/>
    </source>
</evidence>
<feature type="transmembrane region" description="Helical" evidence="10">
    <location>
        <begin position="63"/>
        <end position="83"/>
    </location>
</feature>
<dbReference type="RefSeq" id="XP_052112721.1">
    <property type="nucleotide sequence ID" value="XM_052256761.1"/>
</dbReference>
<dbReference type="HAMAP" id="MF_01456">
    <property type="entry name" value="NDH1_NuoK"/>
    <property type="match status" value="1"/>
</dbReference>
<feature type="transmembrane region" description="Helical" evidence="10">
    <location>
        <begin position="35"/>
        <end position="56"/>
    </location>
</feature>
<feature type="compositionally biased region" description="Low complexity" evidence="9">
    <location>
        <begin position="322"/>
        <end position="336"/>
    </location>
</feature>
<evidence type="ECO:0000256" key="10">
    <source>
        <dbReference type="SAM" id="Phobius"/>
    </source>
</evidence>
<feature type="region of interest" description="Disordered" evidence="9">
    <location>
        <begin position="195"/>
        <end position="220"/>
    </location>
</feature>
<organism evidence="11 12">
    <name type="scientific">Arachis duranensis</name>
    <name type="common">Wild peanut</name>
    <dbReference type="NCBI Taxonomy" id="130453"/>
    <lineage>
        <taxon>Eukaryota</taxon>
        <taxon>Viridiplantae</taxon>
        <taxon>Streptophyta</taxon>
        <taxon>Embryophyta</taxon>
        <taxon>Tracheophyta</taxon>
        <taxon>Spermatophyta</taxon>
        <taxon>Magnoliopsida</taxon>
        <taxon>eudicotyledons</taxon>
        <taxon>Gunneridae</taxon>
        <taxon>Pentapetalae</taxon>
        <taxon>rosids</taxon>
        <taxon>fabids</taxon>
        <taxon>Fabales</taxon>
        <taxon>Fabaceae</taxon>
        <taxon>Papilionoideae</taxon>
        <taxon>50 kb inversion clade</taxon>
        <taxon>dalbergioids sensu lato</taxon>
        <taxon>Dalbergieae</taxon>
        <taxon>Pterocarpus clade</taxon>
        <taxon>Arachis</taxon>
    </lineage>
</organism>
<sequence length="550" mass="60642">MRNTRARLFRYLLPFISLITSQFLFRFLGSENRMIKLLVLLGIVILGLIFLFHYFHRRYGSRLLCIMLLFFTSLFCYSIRIYVVSDIGFLFSDVLTVFMGTCAVLGSGGEVTPHSENIKASSSEATSLGQVPNRNDAGPSNPGLDIALHGRALPFAVSFALRKVGLRGGLALAIGGALQALIYSYDDIGMSVLPTGSDSTSSGTSSSNPGNPVVPPIDQGVHGEVQQDTIWDAVDAEERRKEAELRNSKEWKESERHLLKVENVKKAIGQRAKEIALFQRPLDLLVATIGSQPLDFGWTCHFDNGAGSSNLPALIPPESAASSEVGVGSHEGSSSGWTSFDLDVLAEEEDEVARPLPNPIDPGTEDRIYRAVDAINTNCKNEEARMVERAREIFLGKGVFLDKNDDQDIARAINMALYDAWETDIDRRLEQFRRIRRFLGTVYFITQCNKFLLELIDRPDIESVKIGIRGILLNRRNIPIMSMPIESMLLAVNSNFLVFSVSSDDMMGQSFASLVSTVAAAESAIGLAIFVITFRVRGTIAVEFINSIQG</sequence>
<protein>
    <submittedName>
        <fullName evidence="12">Uncharacterized protein LOC127744622</fullName>
    </submittedName>
</protein>
<keyword evidence="6 10" id="KW-1133">Transmembrane helix</keyword>
<gene>
    <name evidence="12" type="primary">LOC127744622</name>
</gene>
<dbReference type="InterPro" id="IPR039428">
    <property type="entry name" value="NUOK/Mnh_C1-like"/>
</dbReference>
<reference evidence="12" key="1">
    <citation type="submission" date="2025-08" db="UniProtKB">
        <authorList>
            <consortium name="RefSeq"/>
        </authorList>
    </citation>
    <scope>IDENTIFICATION</scope>
    <source>
        <tissue evidence="12">Whole plant</tissue>
    </source>
</reference>
<evidence type="ECO:0000256" key="2">
    <source>
        <dbReference type="ARBA" id="ARBA00010519"/>
    </source>
</evidence>
<evidence type="ECO:0000256" key="1">
    <source>
        <dbReference type="ARBA" id="ARBA00004141"/>
    </source>
</evidence>
<proteinExistence type="inferred from homology"/>
<dbReference type="InterPro" id="IPR001133">
    <property type="entry name" value="NADH_UbQ_OxRdtase_chain4L/K"/>
</dbReference>
<dbReference type="Gene3D" id="1.10.287.3510">
    <property type="match status" value="1"/>
</dbReference>
<dbReference type="PANTHER" id="PTHR11434">
    <property type="entry name" value="NADH-UBIQUINONE OXIDOREDUCTASE SUBUNIT ND4L"/>
    <property type="match status" value="1"/>
</dbReference>
<keyword evidence="7" id="KW-0520">NAD</keyword>
<feature type="transmembrane region" description="Helical" evidence="10">
    <location>
        <begin position="12"/>
        <end position="29"/>
    </location>
</feature>
<keyword evidence="11" id="KW-1185">Reference proteome</keyword>
<evidence type="ECO:0000256" key="8">
    <source>
        <dbReference type="ARBA" id="ARBA00023136"/>
    </source>
</evidence>
<dbReference type="GO" id="GO:0042773">
    <property type="term" value="P:ATP synthesis coupled electron transport"/>
    <property type="evidence" value="ECO:0007669"/>
    <property type="project" value="InterPro"/>
</dbReference>
<feature type="region of interest" description="Disordered" evidence="9">
    <location>
        <begin position="313"/>
        <end position="336"/>
    </location>
</feature>
<dbReference type="AlphaFoldDB" id="A0A9C6TA19"/>
<name>A0A9C6TA19_ARADU</name>
<keyword evidence="8 10" id="KW-0472">Membrane</keyword>
<keyword evidence="3" id="KW-0813">Transport</keyword>
<evidence type="ECO:0000256" key="4">
    <source>
        <dbReference type="ARBA" id="ARBA00022692"/>
    </source>
</evidence>
<evidence type="ECO:0000313" key="12">
    <source>
        <dbReference type="RefSeq" id="XP_052112721.1"/>
    </source>
</evidence>
<keyword evidence="4 10" id="KW-0812">Transmembrane</keyword>
<evidence type="ECO:0000256" key="5">
    <source>
        <dbReference type="ARBA" id="ARBA00022967"/>
    </source>
</evidence>